<reference evidence="2" key="1">
    <citation type="journal article" date="2020" name="Nature">
        <title>Giant virus diversity and host interactions through global metagenomics.</title>
        <authorList>
            <person name="Schulz F."/>
            <person name="Roux S."/>
            <person name="Paez-Espino D."/>
            <person name="Jungbluth S."/>
            <person name="Walsh D.A."/>
            <person name="Denef V.J."/>
            <person name="McMahon K.D."/>
            <person name="Konstantinidis K.T."/>
            <person name="Eloe-Fadrosh E.A."/>
            <person name="Kyrpides N.C."/>
            <person name="Woyke T."/>
        </authorList>
    </citation>
    <scope>NUCLEOTIDE SEQUENCE</scope>
    <source>
        <strain evidence="2">GVMAG-M-3300021425-30</strain>
    </source>
</reference>
<accession>A0A6C0CRQ6</accession>
<organism evidence="2">
    <name type="scientific">viral metagenome</name>
    <dbReference type="NCBI Taxonomy" id="1070528"/>
    <lineage>
        <taxon>unclassified sequences</taxon>
        <taxon>metagenomes</taxon>
        <taxon>organismal metagenomes</taxon>
    </lineage>
</organism>
<protein>
    <submittedName>
        <fullName evidence="2">Uncharacterized protein</fullName>
    </submittedName>
</protein>
<dbReference type="AlphaFoldDB" id="A0A6C0CRQ6"/>
<dbReference type="EMBL" id="MN739467">
    <property type="protein sequence ID" value="QHT06165.1"/>
    <property type="molecule type" value="Genomic_DNA"/>
</dbReference>
<evidence type="ECO:0000313" key="2">
    <source>
        <dbReference type="EMBL" id="QHT06165.1"/>
    </source>
</evidence>
<sequence>MNQTDIETLRQMSDGPTIIVTLFIAIIAILTAVIRDPFDNNN</sequence>
<feature type="transmembrane region" description="Helical" evidence="1">
    <location>
        <begin position="15"/>
        <end position="34"/>
    </location>
</feature>
<proteinExistence type="predicted"/>
<keyword evidence="1" id="KW-0472">Membrane</keyword>
<evidence type="ECO:0000256" key="1">
    <source>
        <dbReference type="SAM" id="Phobius"/>
    </source>
</evidence>
<keyword evidence="1" id="KW-0812">Transmembrane</keyword>
<keyword evidence="1" id="KW-1133">Transmembrane helix</keyword>
<name>A0A6C0CRQ6_9ZZZZ</name>